<comment type="caution">
    <text evidence="4">The sequence shown here is derived from an EMBL/GenBank/DDBJ whole genome shotgun (WGS) entry which is preliminary data.</text>
</comment>
<keyword evidence="1" id="KW-0479">Metal-binding</keyword>
<dbReference type="SUPFAM" id="SSF51126">
    <property type="entry name" value="Pectin lyase-like"/>
    <property type="match status" value="1"/>
</dbReference>
<evidence type="ECO:0008006" key="6">
    <source>
        <dbReference type="Google" id="ProtNLM"/>
    </source>
</evidence>
<dbReference type="Gene3D" id="2.60.40.10">
    <property type="entry name" value="Immunoglobulins"/>
    <property type="match status" value="1"/>
</dbReference>
<evidence type="ECO:0000256" key="3">
    <source>
        <dbReference type="SAM" id="SignalP"/>
    </source>
</evidence>
<evidence type="ECO:0000256" key="1">
    <source>
        <dbReference type="ARBA" id="ARBA00022723"/>
    </source>
</evidence>
<proteinExistence type="predicted"/>
<evidence type="ECO:0000313" key="5">
    <source>
        <dbReference type="Proteomes" id="UP001465976"/>
    </source>
</evidence>
<reference evidence="4 5" key="1">
    <citation type="submission" date="2024-02" db="EMBL/GenBank/DDBJ databases">
        <title>A draft genome for the cacao thread blight pathogen Marasmius crinis-equi.</title>
        <authorList>
            <person name="Cohen S.P."/>
            <person name="Baruah I.K."/>
            <person name="Amoako-Attah I."/>
            <person name="Bukari Y."/>
            <person name="Meinhardt L.W."/>
            <person name="Bailey B.A."/>
        </authorList>
    </citation>
    <scope>NUCLEOTIDE SEQUENCE [LARGE SCALE GENOMIC DNA]</scope>
    <source>
        <strain evidence="4 5">GH-76</strain>
    </source>
</reference>
<dbReference type="InterPro" id="IPR012334">
    <property type="entry name" value="Pectin_lyas_fold"/>
</dbReference>
<keyword evidence="5" id="KW-1185">Reference proteome</keyword>
<evidence type="ECO:0000313" key="4">
    <source>
        <dbReference type="EMBL" id="KAL0563878.1"/>
    </source>
</evidence>
<gene>
    <name evidence="4" type="ORF">V5O48_018183</name>
</gene>
<sequence>MKFLPVLTGVLSFSTLSAFAADLQVLLNPSGVPLRPDIDWTPWTITNGLASASTTISGVSFNIAAASGTTLKGGQYKITRNNFNGFLGQHMVGQGMSTDATNGSALTLTITGLSTGTHSLLSWHNAWDALQAVTGIDIAVGGTKIFSNKPQSIRQDNIWTSTSSFVTFNVTSTSQAITITYTPVKSSVSDLRAFLNGFEIDPSGNIANQVSFPFPDPNDEHVNADSGSITATWKGISGAKYDVYFSMDSPSNLQRVSQGQTGTSVPFSGLDSMKTYYWRVDVISGSTTTTGRTWMFRPRQLAFPGAEGYGQFARGGRGGKVVKVTSLADSGAGTLREAVETATGPRTIVFDIGGVITLESRLTLNQNYITVAGQTAPGKGIAVTKWPFGLSGARDVVIRHMRVRPGKSSNNTVDGMGMSGSNHAIFDRCSMGWSIDESFSSRTAFNITLQRSMISEPLNVAGHQNYPPGTAHGYAASIGGDIGSFHHNLIAHAEGRSWSMAGGLDDAGNFAGRLDLRNNVVFNFGDRVTDGGSHQTNFVSNYYKPGPASTRNYDLQATYEDNAPGTQTYYCSGNSQPPKFNQNAVQVVNTTDGNPTVPCYAVVSFSPAPTYQKFFDAPFFDSLVETQTSTEAYKRVVSDSGAQFPVLDDHDKRIINETKTNTTTYKGSTSGRPGLIDNEADVGGLESFPTTTRSSTWDANNDGIADWWDGSNGGTGWTALDGYLNFMADPHFFVEPSGTATYDLTYFAAGFVSPTFSVSAGKGTVSVSGSSLKYTATGTGIDTITVNIKDSEGSTWARTIGVATFSGASKV</sequence>
<dbReference type="InterPro" id="IPR013783">
    <property type="entry name" value="Ig-like_fold"/>
</dbReference>
<dbReference type="InterPro" id="IPR011050">
    <property type="entry name" value="Pectin_lyase_fold/virulence"/>
</dbReference>
<dbReference type="Gene3D" id="2.160.20.10">
    <property type="entry name" value="Single-stranded right-handed beta-helix, Pectin lyase-like"/>
    <property type="match status" value="1"/>
</dbReference>
<dbReference type="PANTHER" id="PTHR42970">
    <property type="entry name" value="PECTATE LYASE C-RELATED"/>
    <property type="match status" value="1"/>
</dbReference>
<organism evidence="4 5">
    <name type="scientific">Marasmius crinis-equi</name>
    <dbReference type="NCBI Taxonomy" id="585013"/>
    <lineage>
        <taxon>Eukaryota</taxon>
        <taxon>Fungi</taxon>
        <taxon>Dikarya</taxon>
        <taxon>Basidiomycota</taxon>
        <taxon>Agaricomycotina</taxon>
        <taxon>Agaricomycetes</taxon>
        <taxon>Agaricomycetidae</taxon>
        <taxon>Agaricales</taxon>
        <taxon>Marasmiineae</taxon>
        <taxon>Marasmiaceae</taxon>
        <taxon>Marasmius</taxon>
    </lineage>
</organism>
<feature type="signal peptide" evidence="3">
    <location>
        <begin position="1"/>
        <end position="20"/>
    </location>
</feature>
<dbReference type="PANTHER" id="PTHR42970:SF1">
    <property type="entry name" value="PECTATE LYASE C-RELATED"/>
    <property type="match status" value="1"/>
</dbReference>
<protein>
    <recommendedName>
        <fullName evidence="6">Pectate lyase</fullName>
    </recommendedName>
</protein>
<dbReference type="InterPro" id="IPR052063">
    <property type="entry name" value="Polysaccharide_Lyase_1"/>
</dbReference>
<dbReference type="EMBL" id="JBAHYK010003132">
    <property type="protein sequence ID" value="KAL0563878.1"/>
    <property type="molecule type" value="Genomic_DNA"/>
</dbReference>
<keyword evidence="3" id="KW-0732">Signal</keyword>
<keyword evidence="2" id="KW-0325">Glycoprotein</keyword>
<evidence type="ECO:0000256" key="2">
    <source>
        <dbReference type="ARBA" id="ARBA00023180"/>
    </source>
</evidence>
<feature type="chain" id="PRO_5045914270" description="Pectate lyase" evidence="3">
    <location>
        <begin position="21"/>
        <end position="811"/>
    </location>
</feature>
<accession>A0ABR3ELW7</accession>
<name>A0ABR3ELW7_9AGAR</name>
<dbReference type="Proteomes" id="UP001465976">
    <property type="component" value="Unassembled WGS sequence"/>
</dbReference>